<comment type="caution">
    <text evidence="1">The sequence shown here is derived from an EMBL/GenBank/DDBJ whole genome shotgun (WGS) entry which is preliminary data.</text>
</comment>
<name>A0ABS0ZRT5_9ENTR</name>
<protein>
    <submittedName>
        <fullName evidence="1">CDP-glycerol glycerophosphotransferase family protein</fullName>
    </submittedName>
</protein>
<sequence>METSFHYEVYRNVISVLLSKNVKCELLINDLIEKNFVAEMISGLNNIKMPGLTCTTLSCILQTEKKYHCLITPYYIRHLKNSAHIHIRALYGLAKNQWNHAHWNSDYHYILCYSDYTQTSLNVGDKAIVVGNPRFDDWHNNTWSRTLPDGIKIDPAKPTLLYAPTYGDLSSIPHWAERLGRMNKEYNIIAKLHHRTLYKESERNMLKLVSRFIKNIVSDSATTFALLDCADYVITDNSGFIFDAINADKKVILLNWPGMEKLLINQASYSSVDSPEQKVREFMPVATDMQDIRRYLSADYPWGNLNTSLQQIKTHYCDAFNDGMAGLRAALVIVEALHE</sequence>
<evidence type="ECO:0000313" key="2">
    <source>
        <dbReference type="Proteomes" id="UP000746649"/>
    </source>
</evidence>
<dbReference type="EMBL" id="JADWND010000004">
    <property type="protein sequence ID" value="MBJ8381531.1"/>
    <property type="molecule type" value="Genomic_DNA"/>
</dbReference>
<dbReference type="Pfam" id="PF04464">
    <property type="entry name" value="Glyphos_transf"/>
    <property type="match status" value="1"/>
</dbReference>
<accession>A0ABS0ZRT5</accession>
<gene>
    <name evidence="1" type="ORF">I6M88_11175</name>
</gene>
<dbReference type="SUPFAM" id="SSF53756">
    <property type="entry name" value="UDP-Glycosyltransferase/glycogen phosphorylase"/>
    <property type="match status" value="1"/>
</dbReference>
<proteinExistence type="predicted"/>
<dbReference type="InterPro" id="IPR007554">
    <property type="entry name" value="Glycerophosphate_synth"/>
</dbReference>
<evidence type="ECO:0000313" key="1">
    <source>
        <dbReference type="EMBL" id="MBJ8381531.1"/>
    </source>
</evidence>
<keyword evidence="2" id="KW-1185">Reference proteome</keyword>
<organism evidence="1 2">
    <name type="scientific">Citrobacter sedlakii</name>
    <dbReference type="NCBI Taxonomy" id="67826"/>
    <lineage>
        <taxon>Bacteria</taxon>
        <taxon>Pseudomonadati</taxon>
        <taxon>Pseudomonadota</taxon>
        <taxon>Gammaproteobacteria</taxon>
        <taxon>Enterobacterales</taxon>
        <taxon>Enterobacteriaceae</taxon>
        <taxon>Citrobacter</taxon>
        <taxon>Citrobacter freundii complex</taxon>
    </lineage>
</organism>
<dbReference type="Gene3D" id="3.40.50.12580">
    <property type="match status" value="1"/>
</dbReference>
<dbReference type="InterPro" id="IPR043148">
    <property type="entry name" value="TagF_C"/>
</dbReference>
<reference evidence="1 2" key="1">
    <citation type="submission" date="2020-11" db="EMBL/GenBank/DDBJ databases">
        <title>Enhanced detection system for hospital associated transmission using whole genome sequencing surveillance.</title>
        <authorList>
            <person name="Harrison L.H."/>
            <person name="Van Tyne D."/>
            <person name="Marsh J.W."/>
            <person name="Griffith M.P."/>
            <person name="Snyder D.J."/>
            <person name="Cooper V.S."/>
            <person name="Mustapha M."/>
        </authorList>
    </citation>
    <scope>NUCLEOTIDE SEQUENCE [LARGE SCALE GENOMIC DNA]</scope>
    <source>
        <strain evidence="1 2">CB00117</strain>
    </source>
</reference>
<dbReference type="Proteomes" id="UP000746649">
    <property type="component" value="Unassembled WGS sequence"/>
</dbReference>